<dbReference type="Proteomes" id="UP000479710">
    <property type="component" value="Unassembled WGS sequence"/>
</dbReference>
<dbReference type="PANTHER" id="PTHR31928:SF3">
    <property type="entry name" value="EXPRESSED PROTEIN"/>
    <property type="match status" value="1"/>
</dbReference>
<evidence type="ECO:0000259" key="2">
    <source>
        <dbReference type="Pfam" id="PF06075"/>
    </source>
</evidence>
<keyword evidence="4" id="KW-1185">Reference proteome</keyword>
<reference evidence="3 4" key="1">
    <citation type="submission" date="2019-11" db="EMBL/GenBank/DDBJ databases">
        <title>Whole genome sequence of Oryza granulata.</title>
        <authorList>
            <person name="Li W."/>
        </authorList>
    </citation>
    <scope>NUCLEOTIDE SEQUENCE [LARGE SCALE GENOMIC DNA]</scope>
    <source>
        <strain evidence="4">cv. Menghai</strain>
        <tissue evidence="3">Leaf</tissue>
    </source>
</reference>
<name>A0A6G1E1K2_9ORYZ</name>
<proteinExistence type="predicted"/>
<feature type="region of interest" description="Disordered" evidence="1">
    <location>
        <begin position="38"/>
        <end position="65"/>
    </location>
</feature>
<accession>A0A6G1E1K2</accession>
<protein>
    <recommendedName>
        <fullName evidence="2">DUF936 domain-containing protein</fullName>
    </recommendedName>
</protein>
<evidence type="ECO:0000313" key="3">
    <source>
        <dbReference type="EMBL" id="KAF0918577.1"/>
    </source>
</evidence>
<dbReference type="PANTHER" id="PTHR31928">
    <property type="entry name" value="EXPRESSED PROTEIN"/>
    <property type="match status" value="1"/>
</dbReference>
<gene>
    <name evidence="3" type="ORF">E2562_025169</name>
</gene>
<dbReference type="Pfam" id="PF06075">
    <property type="entry name" value="DUF936"/>
    <property type="match status" value="1"/>
</dbReference>
<dbReference type="InterPro" id="IPR010341">
    <property type="entry name" value="DUF936_pln"/>
</dbReference>
<feature type="domain" description="DUF936" evidence="2">
    <location>
        <begin position="95"/>
        <end position="217"/>
    </location>
</feature>
<dbReference type="InterPro" id="IPR048297">
    <property type="entry name" value="DUF936_dom_pln"/>
</dbReference>
<evidence type="ECO:0000256" key="1">
    <source>
        <dbReference type="SAM" id="MobiDB-lite"/>
    </source>
</evidence>
<dbReference type="EMBL" id="SPHZ02000005">
    <property type="protein sequence ID" value="KAF0918577.1"/>
    <property type="molecule type" value="Genomic_DNA"/>
</dbReference>
<dbReference type="OrthoDB" id="1918502at2759"/>
<dbReference type="AlphaFoldDB" id="A0A6G1E1K2"/>
<comment type="caution">
    <text evidence="3">The sequence shown here is derived from an EMBL/GenBank/DDBJ whole genome shotgun (WGS) entry which is preliminary data.</text>
</comment>
<evidence type="ECO:0000313" key="4">
    <source>
        <dbReference type="Proteomes" id="UP000479710"/>
    </source>
</evidence>
<organism evidence="3 4">
    <name type="scientific">Oryza meyeriana var. granulata</name>
    <dbReference type="NCBI Taxonomy" id="110450"/>
    <lineage>
        <taxon>Eukaryota</taxon>
        <taxon>Viridiplantae</taxon>
        <taxon>Streptophyta</taxon>
        <taxon>Embryophyta</taxon>
        <taxon>Tracheophyta</taxon>
        <taxon>Spermatophyta</taxon>
        <taxon>Magnoliopsida</taxon>
        <taxon>Liliopsida</taxon>
        <taxon>Poales</taxon>
        <taxon>Poaceae</taxon>
        <taxon>BOP clade</taxon>
        <taxon>Oryzoideae</taxon>
        <taxon>Oryzeae</taxon>
        <taxon>Oryzinae</taxon>
        <taxon>Oryza</taxon>
        <taxon>Oryza meyeriana</taxon>
    </lineage>
</organism>
<sequence length="225" mass="23307">MGPNPSLRKATTIAFPVPTCHTEGTSHGPTCHMAHAGDSAAGRRRGGPFEIRKQPPFSASRHANVSSSPKSLSHFLHIAAGSGGAAPPPAAMATVTPGVLLKLLQAMHTDDRVAGDHRSPVLQVTAVVPALTASTADSLWPSNGFLLQLSDGLHSTYVQLSPDDADALVSARPQLVGQLVHLDRLRFARPVPRAVGIRPVPSSGSVSFVGSPEPLVARPAACSRG</sequence>